<reference evidence="4" key="1">
    <citation type="submission" date="2022-08" db="EMBL/GenBank/DDBJ databases">
        <title>A Global Phylogenomic Analysis of the Shiitake Genus Lentinula.</title>
        <authorList>
            <consortium name="DOE Joint Genome Institute"/>
            <person name="Sierra-Patev S."/>
            <person name="Min B."/>
            <person name="Naranjo-Ortiz M."/>
            <person name="Looney B."/>
            <person name="Konkel Z."/>
            <person name="Slot J.C."/>
            <person name="Sakamoto Y."/>
            <person name="Steenwyk J.L."/>
            <person name="Rokas A."/>
            <person name="Carro J."/>
            <person name="Camarero S."/>
            <person name="Ferreira P."/>
            <person name="Molpeceres G."/>
            <person name="Ruiz-Duenas F.J."/>
            <person name="Serrano A."/>
            <person name="Henrissat B."/>
            <person name="Drula E."/>
            <person name="Hughes K.W."/>
            <person name="Mata J.L."/>
            <person name="Ishikawa N.K."/>
            <person name="Vargas-Isla R."/>
            <person name="Ushijima S."/>
            <person name="Smith C.A."/>
            <person name="Ahrendt S."/>
            <person name="Andreopoulos W."/>
            <person name="He G."/>
            <person name="Labutti K."/>
            <person name="Lipzen A."/>
            <person name="Ng V."/>
            <person name="Riley R."/>
            <person name="Sandor L."/>
            <person name="Barry K."/>
            <person name="Martinez A.T."/>
            <person name="Xiao Y."/>
            <person name="Gibbons J.G."/>
            <person name="Terashima K."/>
            <person name="Grigoriev I.V."/>
            <person name="Hibbett D.S."/>
        </authorList>
    </citation>
    <scope>NUCLEOTIDE SEQUENCE</scope>
    <source>
        <strain evidence="4">RHP3577 ss4</strain>
    </source>
</reference>
<feature type="region of interest" description="Disordered" evidence="2">
    <location>
        <begin position="280"/>
        <end position="315"/>
    </location>
</feature>
<keyword evidence="5" id="KW-1185">Reference proteome</keyword>
<keyword evidence="1" id="KW-0560">Oxidoreductase</keyword>
<feature type="domain" description="Ketoreductase (KR)" evidence="3">
    <location>
        <begin position="26"/>
        <end position="115"/>
    </location>
</feature>
<protein>
    <recommendedName>
        <fullName evidence="3">Ketoreductase (KR) domain-containing protein</fullName>
    </recommendedName>
</protein>
<dbReference type="PANTHER" id="PTHR47534:SF3">
    <property type="entry name" value="ALCOHOL DEHYDROGENASE-LIKE C-TERMINAL DOMAIN-CONTAINING PROTEIN"/>
    <property type="match status" value="1"/>
</dbReference>
<name>A0ABQ8VC71_9AGAR</name>
<evidence type="ECO:0000259" key="3">
    <source>
        <dbReference type="Pfam" id="PF08659"/>
    </source>
</evidence>
<gene>
    <name evidence="4" type="ORF">C8R41DRAFT_838999</name>
</gene>
<organism evidence="4 5">
    <name type="scientific">Lentinula lateritia</name>
    <dbReference type="NCBI Taxonomy" id="40482"/>
    <lineage>
        <taxon>Eukaryota</taxon>
        <taxon>Fungi</taxon>
        <taxon>Dikarya</taxon>
        <taxon>Basidiomycota</taxon>
        <taxon>Agaricomycotina</taxon>
        <taxon>Agaricomycetes</taxon>
        <taxon>Agaricomycetidae</taxon>
        <taxon>Agaricales</taxon>
        <taxon>Marasmiineae</taxon>
        <taxon>Omphalotaceae</taxon>
        <taxon>Lentinula</taxon>
    </lineage>
</organism>
<evidence type="ECO:0000256" key="2">
    <source>
        <dbReference type="SAM" id="MobiDB-lite"/>
    </source>
</evidence>
<sequence>MVALSSIHASNVLISTHLPPHLVCVFLGGTSGIGESTLKALVSHAVQPKIYLVGRNKASAERIIEECKGLGPEGYVGGAEVIWLKADLSRMKAVVGVCEDIKRRESKVNLVLLSTGTPSFDRSLTPEGLRAFLATAYYDRTLLIAHLTPLLLNASASDSLARVVSVGCGCDEGIIYPTDFPALKIPFSAIRGHFGTLTTLTLEALAQHIVDASSGVTFIHANPGLVRTPYQDRMTGWFGVFARTLMWVKKMTGEAIGIEESGERHLHLLTSARYAPGGGPIADGTSPAIQTNGSRAGDTQANDLDNASNSSKPNDVIHRTTMNAVYSLDKNGEPAGQNIVGLLNKYCEEGMIDNIWAWLKNEYDRVGVNLV</sequence>
<dbReference type="InterPro" id="IPR052228">
    <property type="entry name" value="Sec_Metab_Biosynth_Oxidored"/>
</dbReference>
<accession>A0ABQ8VC71</accession>
<dbReference type="Gene3D" id="3.40.50.720">
    <property type="entry name" value="NAD(P)-binding Rossmann-like Domain"/>
    <property type="match status" value="1"/>
</dbReference>
<dbReference type="Proteomes" id="UP001150217">
    <property type="component" value="Unassembled WGS sequence"/>
</dbReference>
<proteinExistence type="predicted"/>
<comment type="caution">
    <text evidence="4">The sequence shown here is derived from an EMBL/GenBank/DDBJ whole genome shotgun (WGS) entry which is preliminary data.</text>
</comment>
<evidence type="ECO:0000256" key="1">
    <source>
        <dbReference type="ARBA" id="ARBA00023002"/>
    </source>
</evidence>
<dbReference type="InterPro" id="IPR036291">
    <property type="entry name" value="NAD(P)-bd_dom_sf"/>
</dbReference>
<dbReference type="InterPro" id="IPR013968">
    <property type="entry name" value="PKS_KR"/>
</dbReference>
<dbReference type="SUPFAM" id="SSF51735">
    <property type="entry name" value="NAD(P)-binding Rossmann-fold domains"/>
    <property type="match status" value="1"/>
</dbReference>
<feature type="compositionally biased region" description="Polar residues" evidence="2">
    <location>
        <begin position="287"/>
        <end position="313"/>
    </location>
</feature>
<evidence type="ECO:0000313" key="5">
    <source>
        <dbReference type="Proteomes" id="UP001150217"/>
    </source>
</evidence>
<dbReference type="EMBL" id="JANVFT010000051">
    <property type="protein sequence ID" value="KAJ4485190.1"/>
    <property type="molecule type" value="Genomic_DNA"/>
</dbReference>
<dbReference type="Pfam" id="PF08659">
    <property type="entry name" value="KR"/>
    <property type="match status" value="1"/>
</dbReference>
<evidence type="ECO:0000313" key="4">
    <source>
        <dbReference type="EMBL" id="KAJ4485190.1"/>
    </source>
</evidence>
<dbReference type="PANTHER" id="PTHR47534">
    <property type="entry name" value="YALI0E05731P"/>
    <property type="match status" value="1"/>
</dbReference>